<organism evidence="6 7">
    <name type="scientific">Kaustia mangrovi</name>
    <dbReference type="NCBI Taxonomy" id="2593653"/>
    <lineage>
        <taxon>Bacteria</taxon>
        <taxon>Pseudomonadati</taxon>
        <taxon>Pseudomonadota</taxon>
        <taxon>Alphaproteobacteria</taxon>
        <taxon>Hyphomicrobiales</taxon>
        <taxon>Parvibaculaceae</taxon>
        <taxon>Kaustia</taxon>
    </lineage>
</organism>
<dbReference type="InterPro" id="IPR010248">
    <property type="entry name" value="His_ut_repres"/>
</dbReference>
<accession>A0A7S8HBY7</accession>
<dbReference type="InterPro" id="IPR036388">
    <property type="entry name" value="WH-like_DNA-bd_sf"/>
</dbReference>
<dbReference type="PROSITE" id="PS50949">
    <property type="entry name" value="HTH_GNTR"/>
    <property type="match status" value="1"/>
</dbReference>
<keyword evidence="3" id="KW-0804">Transcription</keyword>
<evidence type="ECO:0000256" key="2">
    <source>
        <dbReference type="ARBA" id="ARBA00023125"/>
    </source>
</evidence>
<dbReference type="CDD" id="cd07377">
    <property type="entry name" value="WHTH_GntR"/>
    <property type="match status" value="1"/>
</dbReference>
<keyword evidence="1" id="KW-0805">Transcription regulation</keyword>
<evidence type="ECO:0000313" key="7">
    <source>
        <dbReference type="Proteomes" id="UP000593594"/>
    </source>
</evidence>
<dbReference type="AlphaFoldDB" id="A0A7S8HBY7"/>
<dbReference type="InterPro" id="IPR036390">
    <property type="entry name" value="WH_DNA-bd_sf"/>
</dbReference>
<dbReference type="Pfam" id="PF07702">
    <property type="entry name" value="UTRA"/>
    <property type="match status" value="1"/>
</dbReference>
<dbReference type="Gene3D" id="3.40.1410.10">
    <property type="entry name" value="Chorismate lyase-like"/>
    <property type="match status" value="1"/>
</dbReference>
<dbReference type="EMBL" id="CP058214">
    <property type="protein sequence ID" value="QPC43182.1"/>
    <property type="molecule type" value="Genomic_DNA"/>
</dbReference>
<dbReference type="InterPro" id="IPR011663">
    <property type="entry name" value="UTRA"/>
</dbReference>
<proteinExistence type="predicted"/>
<keyword evidence="2" id="KW-0238">DNA-binding</keyword>
<dbReference type="PANTHER" id="PTHR44846:SF16">
    <property type="entry name" value="TRANSCRIPTIONAL REGULATOR PHNF-RELATED"/>
    <property type="match status" value="1"/>
</dbReference>
<dbReference type="SUPFAM" id="SSF64288">
    <property type="entry name" value="Chorismate lyase-like"/>
    <property type="match status" value="1"/>
</dbReference>
<keyword evidence="7" id="KW-1185">Reference proteome</keyword>
<evidence type="ECO:0000256" key="3">
    <source>
        <dbReference type="ARBA" id="ARBA00023163"/>
    </source>
</evidence>
<dbReference type="InterPro" id="IPR000524">
    <property type="entry name" value="Tscrpt_reg_HTH_GntR"/>
</dbReference>
<dbReference type="FunFam" id="1.10.10.10:FF:000079">
    <property type="entry name" value="GntR family transcriptional regulator"/>
    <property type="match status" value="1"/>
</dbReference>
<dbReference type="GO" id="GO:0045892">
    <property type="term" value="P:negative regulation of DNA-templated transcription"/>
    <property type="evidence" value="ECO:0007669"/>
    <property type="project" value="UniProtKB-UniRule"/>
</dbReference>
<evidence type="ECO:0000256" key="4">
    <source>
        <dbReference type="NCBIfam" id="TIGR02018"/>
    </source>
</evidence>
<dbReference type="GO" id="GO:0003677">
    <property type="term" value="F:DNA binding"/>
    <property type="evidence" value="ECO:0007669"/>
    <property type="project" value="UniProtKB-UniRule"/>
</dbReference>
<dbReference type="RefSeq" id="WP_213160543.1">
    <property type="nucleotide sequence ID" value="NZ_CP058214.1"/>
</dbReference>
<dbReference type="PRINTS" id="PR00035">
    <property type="entry name" value="HTHGNTR"/>
</dbReference>
<reference evidence="6 7" key="1">
    <citation type="submission" date="2020-06" db="EMBL/GenBank/DDBJ databases">
        <title>Genome sequence of 2 isolates from Red Sea Mangroves.</title>
        <authorList>
            <person name="Sefrji F."/>
            <person name="Michoud G."/>
            <person name="Merlino G."/>
            <person name="Daffonchio D."/>
        </authorList>
    </citation>
    <scope>NUCLEOTIDE SEQUENCE [LARGE SCALE GENOMIC DNA]</scope>
    <source>
        <strain evidence="6 7">R1DC25</strain>
    </source>
</reference>
<dbReference type="InterPro" id="IPR050679">
    <property type="entry name" value="Bact_HTH_transcr_reg"/>
</dbReference>
<dbReference type="PANTHER" id="PTHR44846">
    <property type="entry name" value="MANNOSYL-D-GLYCERATE TRANSPORT/METABOLISM SYSTEM REPRESSOR MNGR-RELATED"/>
    <property type="match status" value="1"/>
</dbReference>
<dbReference type="Gene3D" id="1.10.10.10">
    <property type="entry name" value="Winged helix-like DNA-binding domain superfamily/Winged helix DNA-binding domain"/>
    <property type="match status" value="1"/>
</dbReference>
<sequence length="261" mass="28844">MSPLRQPASVPQPLYQRIKGHIVDRIRKGDWPVGDRIPSENRLVEELGASRMTVHRALRELTEEGFLSRVQGVGTFVRGTPGQSSLMELRNIAEEIRARGNRHSARVEAGETVAADTKRARQFETEPGTALFHVLIVHSENGLPVQLEDRYCNPAVAPDFLKQNYAEVVTTDYLVSVAPVDQLEHVVRAVLPTDAQQALLSVPANEPCLALERRTWSFGQVASVATLTYPGGRYELRGRYATSPTGRIRAHGEPHEGDTGP</sequence>
<evidence type="ECO:0000259" key="5">
    <source>
        <dbReference type="PROSITE" id="PS50949"/>
    </source>
</evidence>
<protein>
    <recommendedName>
        <fullName evidence="4">Histidine utilization repressor</fullName>
    </recommendedName>
</protein>
<dbReference type="SMART" id="SM00866">
    <property type="entry name" value="UTRA"/>
    <property type="match status" value="1"/>
</dbReference>
<gene>
    <name evidence="6" type="primary">hutC</name>
    <name evidence="6" type="ORF">HW532_11070</name>
</gene>
<dbReference type="KEGG" id="kmn:HW532_11070"/>
<name>A0A7S8HBY7_9HYPH</name>
<dbReference type="SUPFAM" id="SSF46785">
    <property type="entry name" value="Winged helix' DNA-binding domain"/>
    <property type="match status" value="1"/>
</dbReference>
<evidence type="ECO:0000313" key="6">
    <source>
        <dbReference type="EMBL" id="QPC43182.1"/>
    </source>
</evidence>
<dbReference type="InterPro" id="IPR028978">
    <property type="entry name" value="Chorismate_lyase_/UTRA_dom_sf"/>
</dbReference>
<dbReference type="NCBIfam" id="TIGR02018">
    <property type="entry name" value="his_ut_repres"/>
    <property type="match status" value="1"/>
</dbReference>
<dbReference type="GO" id="GO:0006547">
    <property type="term" value="P:L-histidine metabolic process"/>
    <property type="evidence" value="ECO:0007669"/>
    <property type="project" value="UniProtKB-UniRule"/>
</dbReference>
<dbReference type="Pfam" id="PF00392">
    <property type="entry name" value="GntR"/>
    <property type="match status" value="1"/>
</dbReference>
<dbReference type="Proteomes" id="UP000593594">
    <property type="component" value="Chromosome"/>
</dbReference>
<evidence type="ECO:0000256" key="1">
    <source>
        <dbReference type="ARBA" id="ARBA00023015"/>
    </source>
</evidence>
<dbReference type="GO" id="GO:0003700">
    <property type="term" value="F:DNA-binding transcription factor activity"/>
    <property type="evidence" value="ECO:0007669"/>
    <property type="project" value="UniProtKB-UniRule"/>
</dbReference>
<feature type="domain" description="HTH gntR-type" evidence="5">
    <location>
        <begin position="12"/>
        <end position="80"/>
    </location>
</feature>
<dbReference type="SMART" id="SM00345">
    <property type="entry name" value="HTH_GNTR"/>
    <property type="match status" value="1"/>
</dbReference>